<dbReference type="GO" id="GO:0007059">
    <property type="term" value="P:chromosome segregation"/>
    <property type="evidence" value="ECO:0007669"/>
    <property type="project" value="UniProtKB-UniRule"/>
</dbReference>
<protein>
    <recommendedName>
        <fullName evidence="2 3">Segregation and condensation protein A</fullName>
    </recommendedName>
</protein>
<evidence type="ECO:0000256" key="1">
    <source>
        <dbReference type="ARBA" id="ARBA00022829"/>
    </source>
</evidence>
<dbReference type="InterPro" id="IPR003768">
    <property type="entry name" value="ScpA"/>
</dbReference>
<keyword evidence="3" id="KW-0963">Cytoplasm</keyword>
<dbReference type="EMBL" id="WHNX01000006">
    <property type="protein sequence ID" value="MPW25198.1"/>
    <property type="molecule type" value="Genomic_DNA"/>
</dbReference>
<keyword evidence="3" id="KW-0132">Cell division</keyword>
<dbReference type="Pfam" id="PF02616">
    <property type="entry name" value="SMC_ScpA"/>
    <property type="match status" value="1"/>
</dbReference>
<dbReference type="PANTHER" id="PTHR33969:SF2">
    <property type="entry name" value="SEGREGATION AND CONDENSATION PROTEIN A"/>
    <property type="match status" value="1"/>
</dbReference>
<organism evidence="4 5">
    <name type="scientific">Alkalibaculum sporogenes</name>
    <dbReference type="NCBI Taxonomy" id="2655001"/>
    <lineage>
        <taxon>Bacteria</taxon>
        <taxon>Bacillati</taxon>
        <taxon>Bacillota</taxon>
        <taxon>Clostridia</taxon>
        <taxon>Eubacteriales</taxon>
        <taxon>Eubacteriaceae</taxon>
        <taxon>Alkalibaculum</taxon>
    </lineage>
</organism>
<proteinExistence type="inferred from homology"/>
<accession>A0A6A7K6V7</accession>
<dbReference type="GO" id="GO:0006260">
    <property type="term" value="P:DNA replication"/>
    <property type="evidence" value="ECO:0007669"/>
    <property type="project" value="UniProtKB-UniRule"/>
</dbReference>
<evidence type="ECO:0000256" key="3">
    <source>
        <dbReference type="HAMAP-Rule" id="MF_01805"/>
    </source>
</evidence>
<dbReference type="HAMAP" id="MF_01805">
    <property type="entry name" value="ScpA"/>
    <property type="match status" value="1"/>
</dbReference>
<dbReference type="RefSeq" id="WP_152802457.1">
    <property type="nucleotide sequence ID" value="NZ_WHNX01000006.1"/>
</dbReference>
<comment type="subunit">
    <text evidence="3">Component of a cohesin-like complex composed of ScpA, ScpB and the Smc homodimer, in which ScpA and ScpB bind to the head domain of Smc. The presence of the three proteins is required for the association of the complex with DNA.</text>
</comment>
<gene>
    <name evidence="3" type="primary">scpA</name>
    <name evidence="4" type="ORF">GC105_05260</name>
</gene>
<comment type="subcellular location">
    <subcellularLocation>
        <location evidence="3">Cytoplasm</location>
    </subcellularLocation>
    <text evidence="3">Associated with two foci at the outer edges of the nucleoid region in young cells, and at four foci within both cell halves in older cells.</text>
</comment>
<dbReference type="Proteomes" id="UP000440004">
    <property type="component" value="Unassembled WGS sequence"/>
</dbReference>
<dbReference type="GO" id="GO:0051301">
    <property type="term" value="P:cell division"/>
    <property type="evidence" value="ECO:0007669"/>
    <property type="project" value="UniProtKB-KW"/>
</dbReference>
<dbReference type="PANTHER" id="PTHR33969">
    <property type="entry name" value="SEGREGATION AND CONDENSATION PROTEIN A"/>
    <property type="match status" value="1"/>
</dbReference>
<evidence type="ECO:0000256" key="2">
    <source>
        <dbReference type="ARBA" id="ARBA00044777"/>
    </source>
</evidence>
<dbReference type="Gene3D" id="6.10.250.2410">
    <property type="match status" value="1"/>
</dbReference>
<dbReference type="GO" id="GO:0005737">
    <property type="term" value="C:cytoplasm"/>
    <property type="evidence" value="ECO:0007669"/>
    <property type="project" value="UniProtKB-SubCell"/>
</dbReference>
<evidence type="ECO:0000313" key="4">
    <source>
        <dbReference type="EMBL" id="MPW25198.1"/>
    </source>
</evidence>
<comment type="caution">
    <text evidence="4">The sequence shown here is derived from an EMBL/GenBank/DDBJ whole genome shotgun (WGS) entry which is preliminary data.</text>
</comment>
<evidence type="ECO:0000313" key="5">
    <source>
        <dbReference type="Proteomes" id="UP000440004"/>
    </source>
</evidence>
<comment type="similarity">
    <text evidence="3">Belongs to the ScpA family.</text>
</comment>
<reference evidence="4 5" key="1">
    <citation type="submission" date="2019-10" db="EMBL/GenBank/DDBJ databases">
        <title>Alkalibaculum tamaniensis sp.nov., a new alkaliphilic acetogen, isolated on methoxylated aromatics from a mud volcano.</title>
        <authorList>
            <person name="Khomyakova M.A."/>
            <person name="Merkel A.Y."/>
            <person name="Bonch-Osmolovskaya E.A."/>
            <person name="Slobodkin A.I."/>
        </authorList>
    </citation>
    <scope>NUCLEOTIDE SEQUENCE [LARGE SCALE GENOMIC DNA]</scope>
    <source>
        <strain evidence="4 5">M08DMB</strain>
    </source>
</reference>
<comment type="function">
    <text evidence="3">Participates in chromosomal partition during cell division. May act via the formation of a condensin-like complex containing Smc and ScpB that pull DNA away from mid-cell into both cell halves.</text>
</comment>
<dbReference type="AlphaFoldDB" id="A0A6A7K6V7"/>
<keyword evidence="1 3" id="KW-0159">Chromosome partition</keyword>
<keyword evidence="3" id="KW-0131">Cell cycle</keyword>
<dbReference type="Gene3D" id="1.10.10.580">
    <property type="entry name" value="Structural maintenance of chromosome 1. Chain E"/>
    <property type="match status" value="1"/>
</dbReference>
<name>A0A6A7K6V7_9FIRM</name>
<dbReference type="InterPro" id="IPR023093">
    <property type="entry name" value="ScpA-like_C"/>
</dbReference>
<sequence length="237" mass="28008">MDYEIKLQEFEGPLDLLLHLVQKHEIDIFDIPISEITEQYIYYINQFKEYNMELSSEFIVMAAHLIQLKSKLLLPIEENENGEEIDPRDELAQRIYDYKIFKEISGFIKSKEDTYLKIFYKDPEYQLINDDIITNIDINSLLEAFKKVIAKSKIEAKDEEIIIHKIQSETIRIEDKIKQIITQLDNNETVEFSSLFPHRPTRTNIVVTFLALLELLKKNVIKFIQYKTCGEIIISKV</sequence>
<keyword evidence="5" id="KW-1185">Reference proteome</keyword>